<comment type="caution">
    <text evidence="4">The sequence shown here is derived from an EMBL/GenBank/DDBJ whole genome shotgun (WGS) entry which is preliminary data.</text>
</comment>
<keyword evidence="5" id="KW-1185">Reference proteome</keyword>
<feature type="region of interest" description="Disordered" evidence="1">
    <location>
        <begin position="1903"/>
        <end position="1949"/>
    </location>
</feature>
<evidence type="ECO:0000313" key="4">
    <source>
        <dbReference type="EMBL" id="MBB5726640.1"/>
    </source>
</evidence>
<dbReference type="NCBIfam" id="TIGR01901">
    <property type="entry name" value="adhes_NPXG"/>
    <property type="match status" value="1"/>
</dbReference>
<feature type="compositionally biased region" description="Polar residues" evidence="1">
    <location>
        <begin position="1903"/>
        <end position="1917"/>
    </location>
</feature>
<keyword evidence="2" id="KW-0732">Signal</keyword>
<feature type="domain" description="Filamentous haemagglutinin FhaB/tRNA nuclease CdiA-like TPS" evidence="3">
    <location>
        <begin position="59"/>
        <end position="180"/>
    </location>
</feature>
<dbReference type="Pfam" id="PF05860">
    <property type="entry name" value="TPS"/>
    <property type="match status" value="1"/>
</dbReference>
<dbReference type="InterPro" id="IPR025157">
    <property type="entry name" value="Hemagglutinin_rpt"/>
</dbReference>
<dbReference type="Gene3D" id="2.160.20.10">
    <property type="entry name" value="Single-stranded right-handed beta-helix, Pectin lyase-like"/>
    <property type="match status" value="1"/>
</dbReference>
<dbReference type="Pfam" id="PF13930">
    <property type="entry name" value="Endonuclea_NS_2"/>
    <property type="match status" value="1"/>
</dbReference>
<evidence type="ECO:0000313" key="5">
    <source>
        <dbReference type="Proteomes" id="UP000560131"/>
    </source>
</evidence>
<dbReference type="SUPFAM" id="SSF51126">
    <property type="entry name" value="Pectin lyase-like"/>
    <property type="match status" value="1"/>
</dbReference>
<feature type="region of interest" description="Disordered" evidence="1">
    <location>
        <begin position="5597"/>
        <end position="5623"/>
    </location>
</feature>
<reference evidence="4 5" key="1">
    <citation type="submission" date="2020-08" db="EMBL/GenBank/DDBJ databases">
        <title>Genomic Encyclopedia of Type Strains, Phase IV (KMG-IV): sequencing the most valuable type-strain genomes for metagenomic binning, comparative biology and taxonomic classification.</title>
        <authorList>
            <person name="Goeker M."/>
        </authorList>
    </citation>
    <scope>NUCLEOTIDE SEQUENCE [LARGE SCALE GENOMIC DNA]</scope>
    <source>
        <strain evidence="4 5">DSM 101535</strain>
    </source>
</reference>
<gene>
    <name evidence="4" type="ORF">FHS97_002583</name>
</gene>
<organism evidence="4 5">
    <name type="scientific">Sphingomonas endophytica</name>
    <dbReference type="NCBI Taxonomy" id="869719"/>
    <lineage>
        <taxon>Bacteria</taxon>
        <taxon>Pseudomonadati</taxon>
        <taxon>Pseudomonadota</taxon>
        <taxon>Alphaproteobacteria</taxon>
        <taxon>Sphingomonadales</taxon>
        <taxon>Sphingomonadaceae</taxon>
        <taxon>Sphingomonas</taxon>
    </lineage>
</organism>
<feature type="region of interest" description="Disordered" evidence="1">
    <location>
        <begin position="5106"/>
        <end position="5137"/>
    </location>
</feature>
<feature type="signal peptide" evidence="2">
    <location>
        <begin position="1"/>
        <end position="35"/>
    </location>
</feature>
<dbReference type="Pfam" id="PF13332">
    <property type="entry name" value="Fil_haemagg_2"/>
    <property type="match status" value="3"/>
</dbReference>
<dbReference type="InterPro" id="IPR011050">
    <property type="entry name" value="Pectin_lyase_fold/virulence"/>
</dbReference>
<dbReference type="InterPro" id="IPR012334">
    <property type="entry name" value="Pectin_lyas_fold"/>
</dbReference>
<dbReference type="EMBL" id="JACIJN010000008">
    <property type="protein sequence ID" value="MBB5726640.1"/>
    <property type="molecule type" value="Genomic_DNA"/>
</dbReference>
<feature type="compositionally biased region" description="Gly residues" evidence="1">
    <location>
        <begin position="1918"/>
        <end position="1941"/>
    </location>
</feature>
<evidence type="ECO:0000256" key="2">
    <source>
        <dbReference type="SAM" id="SignalP"/>
    </source>
</evidence>
<evidence type="ECO:0000259" key="3">
    <source>
        <dbReference type="SMART" id="SM00912"/>
    </source>
</evidence>
<feature type="region of interest" description="Disordered" evidence="1">
    <location>
        <begin position="5487"/>
        <end position="5515"/>
    </location>
</feature>
<evidence type="ECO:0000256" key="1">
    <source>
        <dbReference type="SAM" id="MobiDB-lite"/>
    </source>
</evidence>
<dbReference type="InterPro" id="IPR008638">
    <property type="entry name" value="FhaB/CdiA-like_TPS"/>
</dbReference>
<accession>A0ABR6N8U8</accession>
<protein>
    <submittedName>
        <fullName evidence="4">Filamentous hemagglutinin family protein</fullName>
    </submittedName>
</protein>
<dbReference type="InterPro" id="IPR044927">
    <property type="entry name" value="Endonuclea_NS_2"/>
</dbReference>
<dbReference type="SMART" id="SM00912">
    <property type="entry name" value="Haemagg_act"/>
    <property type="match status" value="1"/>
</dbReference>
<proteinExistence type="predicted"/>
<sequence length="5711" mass="549695">MATALDFAPRSARRGALRALLLSVLATSALSPARAQNTVAVATPPLQPANSRTGLDVTPGGTPIVNIATPDANGTSYNLFTRLSVGKEGLIFDNSPTTGKSAIGGLLLANPNLTGGKAASLILNEVTGGVRTTLAGPVEIFGQRAALVIANPTGITCDGCGFVNTSRVSLAAATLRFAADGSFSGFRLAEGGDVTLAGQGLLAGNVDYFDIIAAATHINASLYAKDLLVAGGSGTVDYASRTAAAEGETQRSGVAIDSALLGGMYADRIRLIGTGAGLGINLQGTVASLDGPLIITGDGAIALAATTSSGDATVTTTQGAITLGDRTYAGGKLRLAGQTIRQQGGFAGALEGVALEAAGGVSFEGGKGVYAGLDGKGELSGTGALSIDAGGVVEAGSATLAAGGGLRIDALAVRQATGGRIGGADITIQTFAEQTLSGAINTGGTARLEGDVLRLAGTLGANGGLVLSGRQVVVAGTVTAPGSATGNASEGFSVLAGGVLQSGGLASLTAPTLDLAGTVSGGSGVSLRATTLTTSGTIRAGGDLVVSAAGDAALGGNWTATGDGTLGIAGDASVAGSMAVAKALAIRAGALNIGGAVQAGGVAALASVGDLTTQAGAKLLANGAVDISAGGSIALGGQIGGNDTLNIRAAGVLDAGDATLVASGALSLTGGALRQGASGQIVGEQVTLDTSGEQMLAGTINARGDAMLRGDIINVSGTLGAQHDLTLSGRRLLVSGTATGLASAALEADEALSVKAGGIVQTGGIAALNAPVLDLAGTVLGRAGITALARTLTSSGTVRSGSDLAVTTDGDATLDGGWAASGNAAFAVTGKADLAATLLAGKALSIRADKLVLGGSVQAGETLSLQAIGDLTTAGATKILAGRAAALTAGGAVSLSGTIGSNDTLSIQAKGAIDTGEAALTAIGALRLEGASTQQGTRGQIAAAHVTLNAGGEQLLAGTIGARGDAMLKGDVIDLSGTLGAQHDLVLSGRRLRVSGTATGLASAALEADEVLSIQAGGAVQTGGVAVLGAPTLDLAGTVLGRAGVTALAATLTSSGTVRSEGDLSIAASGSANLSGTLATAKALTIRAGDVTVGGTVQAGDTLSVTTAGDLAATGDARIFANGAVTLIGGGNVALAGEMGANDVLSIRAAALLDTGSAAIAATGALRLEGGALRQGEGGDIAGAGVTLTAQGGQALAGTIRSSGDVTLRADTIRLTGEIGAEGQLSLAGRRLLLGGTATGLASATAEAGEWLSIAAGGALQTNGRAGIVAPMLDLAGTLLGGSGVTARGTTLTGSGSVESGGDLTVTVAGDAALGGSLIANGALALVAGGDLTLSGTAQTRGRLSLGAATLHLTGEALTALDGEVSVARAAEIGGILSAAGDLTLTAPTLSTAHTAQLLAGKAFTLDTPGLFEHRGVLNAGAITIAADALANSGTMVAAGDLGVVAGTRIAQDGAMQAGGTLALDAALVTLSGSTSGGVGGAAGTGVTIHAPVLAFTAESDLQSGAALEIAGTADFVTRGRIVALGAARITSAGALTQAATASGNGAFDLAAGTTLDQTGVLAALGPVSLTAPVLRNSGSIGSDAGLTLAATTAILSSGSLQTGGALRLSAPTLGLAGPTASNGMLYLAGDSVTLAGTVAGLQGIDARIGELTLGSGAALQSGAALRLDLARLDNAGLIASDQALTLATTVGFASRGQIAAGGDLGLTVAGDLFSTGLLQAAGDLELRATGIASLAGAVRAGGKALLAAAGLRSAAVISAQGALDVSTPGDVTLTAGSTSYAKGALTLSTANLSALGGIRSDAGLTLTASQALTLAGRIEARDATEITAGADAVLGGTLASGGALRLTAPTVSIPGQILANHAVSITANADTLSLTGTIQATSDVALRAITRLRIGAPVSTGSTEVSAAGTLPSNGTGKAGGDVPAGGDSGGSPASGGDHGGAPVLATPSADATPPALLAISVPALAGVMMPGSLAAGGAVTLSAAEIEIAGTIAAKGDLTAWADHVLTVRGGAWSDHALTVTSDSVTVASLGRLAAAGPVAITSRSGLGNAGTIASNAGALTLDVGGALDQSGTLSAGTDLRVRAGADMVTAGTVSAATIAIDARDLTLGGTMVGVDSLRLGGRTLTLGEGSDMQGGRVDLASSDATTLDGKLLATGGLSVTAGTMLALGAGADVHADGTIGLTTAGDLASAAGSKLVAIGAAALKADRLALAGTITGNDTLDLTAAHDLALSGATMSLGNLSVVGGATNVSGSLATGARLTVTGGATTLAAASTLQAGEALSLSAATLSGDGRIQSRGNLTIDSADAARLAGTLTAGTIDGEGHLLTRGNLVVTSKGALELAADASVTGTARLAAQGLTLGGTLVGLGDLSLHAASLATSGTVKAQGAIVATIAGDAMLGGALTGLGGMAITSGGALVQNAALASNSTLRLVAGGALTYGGTSNALGDMQLTGAGLSLDGTIRGNGALSLVSTRDDILLAQGAQVAARSIDLHAAGKATLAGTLVAASALAVRANAGLTVAATGALQAGVSATDGQSGSIGTLTLTAGDTLDNAGSLAATGSLTATAQTLSSTGTLFGSGVDLSAGSATIGGSVFAPGTVSIRTASGALALSGIVEGGTIAVSARGGDLGLSTDARLTATGTGEDGTLSLTGSGNIEMRGVLAANNTVTLDAGGSLYVGADRAGTTPLLAVSTLGNATLRAGAGLVNDGTVAGASLSITAARLDSNHLSATGGIVADIAGGITLRGTTNARGAAGVALAARGGDLALAGGAKVEAAGTVALSATGALTNQGAIVAGTVGDGGPEGSITLTSGGALIFTGAIISNNGAVTLGGASLTLGGALGQDGGVYAAGTLTLNAPAVTLLAGGQAVANGGLAASVTSLTLGAGSLLQSNRDIALTLGDANTAGSYVSAGDLVALGDLSLGVNGGAIGNQAGGGIFAGGSGAAAGGGSITLRADTIANAGAIVATAATDGSGGKMSLTASGITDAGLLHADRTLAVTASSVTISGAAEAGDAIAWSIPTLSVTSGGVVKSAGAIALSGASFANGGMVAAGGDLAITTSGDLTSSGALTARGAIALQSGTVLTLAATSGTWAGGVQDTPAIDGGNVTLRAASAASLGTLSATGSLGITADAATIGGASVANGDITLAGYGGDRSALTVTAGGTLTSYLGDVKLGKLSGLNLAGALVATHGGIAFSAGGTSIGATGRLAAGQDVAITTTGGGALTIDGQLVAGNDLSLSGGTLAIGGSGFVQAGRDLAFDTGDMANDTGTVTVNGIDYERSSLPVAARLAGKISAGRDLRLSMTGALVAERSAQLIAGNDMTLSAAPALIDARYTVDSAGNPLTLGVIAGHDLRFTSSTNPVILQGEPGLMLTGSMQAGNDLSVQVSGEVNSTAASQFVAGVHLALTGSALRLAGFNSGQNQVSLTATGVPPTLLAAEGDPSAVPPGSVTLAGATTSNGRISVTAATATVTASGSLTARGGAANATALGRDIGAQANIDLETGGALTNNGAIWSDGVIFLKSSSSDIVNDATGTNGGITARTLAIQADHGQFYQSAGAFKADDTGLFLGGDLVNSGSLAPSGNFRIEATNIRNSGLLATSGNLTLLASGDLYNVGTLFAGQTMSLTAGGALTNDYVGDDQGNGAHGSILAQGDIAITAHDVLNQSATIQSLAAGISINLSGGELLNSIKYIMLRSAKAGKVLRDSEPIYCKGLGLRSTCSPSADPDEEPQKNVILAEKNSGSSKIVSNNSIDIGGGNGNVINRNSSILAGGNISISSTAKVDNVSDLLVENSGSTAINTIIPGAPTIIQAGGTVTINTKNFNNIANNLVGADTFTAKQRVEHVAPNATSQTTPQTGSTGNGASAVASITSAAATGSVAVLGSAAAGRNDRGWFAREGRGSRTRAALATDDVSITGTHAAGSGRNLALKTQSASAAGPIAAGNSIDLGGVAGAQVVGTVRAGSDGVAAAEFSSTPVSGAVLAAGGAIAISTGSGADRVVSGMLSAALDARSALAVDAGGMHPGGAIPSVGQGVGPVSSGKVDTATFSTVALSGAATVAPGLLAPVPGIDVSLPSAATIVHGLVSSLNDADAPTLADQGFGTFLGGFLAGFNLTGNTPSLFTYNANPDSAALFHSAAGLSSEADLYDSAWFFKHFTPDRPTTYTRLGDGFFEALLVSREVQAATGQAQLKQFGSVLDQYQGLLKNAEQAREGLGLQLGVALTPAQVAALTEPLVWYVHSQVEGRDVLVPVVYLAAGDPKAINGGALVGGNNVAITASDGITNSGTIQAKNIAALAAKGGDLVNAGGGTISGGTVLASAGRDLVNASGATIRGGEVIARAARDVRLAGGSTIHADAGLGLDAGRDVTTTTVSTTSASATSSYRDGRHWSNSYKVTEQVTGASITSGGEMTIHAGRNLNLNAATLTAGGAAQLAAVGDVTLGGTSATTTTSTSARTGKYINATSTMTETRFVGTSVTAAGPITVVAGGKLTVTGGTVQTTDPAAGGITFYGAQGISLLAAEEHATLRLSEQTGKKSHSDTTASSTTHQLANIDAAGGIALVSLGAVQVAGANVTGQGKLVVDAASLNVTGVIDTVDSRVDTVSRRSGLFSSTTRRGSTTSHNETAVASTLSGDTGEVTTTGAVTITGANVVGAHGLNLSAGGPVTIGALATTNTEQRSSSVKKSGFSLGGGGLFLGVAKTSTTGGVTDVTQTGSVVGSGSGKVTIRSAGALNITGSTVAGSDGLLLQGKSVRIDDALETRDSNSTTKTSSIGVTLGAQGQLVQSATNLVGMVKLAGSTRNERVAAVAGLAGGTAAVNTYNAAADLADTLKSGKGDLGVAVGASFGISRSRATDSAHGETVAGSTIRGHDVTIVADGAGADGTIEIRGSSLDVGHDLTLAANGGITLAAATETDRQSGTSRSSGVTLGATWKLGLDKGKPGLGGPTVSLGVSASNGSYSGSETYNAETVLSAGGTTTLLTPGALTLDGAVVRGARVESDVGSLTITSLQDTSSYQSRSTSVSAGVSVGPGGQVSVSGNLSNGRQQGDFASVAEQAGIFAGDQGFGLRVAGDTSLTGAVIASTADPSKNSLTTGTLHAVDLENHESWRASQTSLGGGLGGLGADRQGRADPNGATPLPGVQVGGLGTLTATAPLAMGAGDGQAGVTRSAIAPGAITITSGDAASQRTADILSRDTQGANAGALVQQFTDAKRQEIAEGFQAAQVLAAETNAFLSTQSAKADQWTRTHPDEDAKSNPYALWGAGGTGRLAFTAINGAAGSDIGGSLGGLVRGAIVNVAQQEGARLIGEVAHRHDDFGTAVEVAGLHGLLGCAGAIAAGGNCNAGAAGGAGASLIGDVVTRVAPTATMADKQAAARLIETVVTGAASAAGLDPATVATSAAGEVYNNTLGPRGQALYEKLLAGCTTEKCKQSIESRFQRYKDAPETYDDFRLVPGSDPALDGYDCAKGACLESAAPQAGAAASAAVSGVQAQQHHGIASGTRDGETKPALAEGAQPAASLPDASATGLLEGLVGSESPDQVAALARLPGGQLFAPYVEPIRRATEVTTSAPEGFGTVAGAGLLAGGIVANAVAPLVTTAPDSDGAANAATPPLNTVEVTSGGKGGWSKELNNPAPNTIYKVDGAFTYTTDELGRVRQVEATLSRETSEGDRNNHQQCKAGKCGLDKDEGGHLIATVLGGPGEAINLVPMDANLNRRA</sequence>
<dbReference type="Proteomes" id="UP000560131">
    <property type="component" value="Unassembled WGS sequence"/>
</dbReference>
<name>A0ABR6N8U8_9SPHN</name>
<feature type="chain" id="PRO_5046343639" evidence="2">
    <location>
        <begin position="36"/>
        <end position="5711"/>
    </location>
</feature>